<evidence type="ECO:0000313" key="1">
    <source>
        <dbReference type="EMBL" id="PDX80656.1"/>
    </source>
</evidence>
<sequence>MKNIARWPDEDRADLFRNTAAKMGLHDAIVEKDFWVCFTLDYLFHRSPWPDKIVFKGGTSLSKAYDLISRFSEDIDLILDWRELGYSATYPMEERSNTRQSRVNEEISERAEAFLENDFCPALKAGLTEDLGREAKVYKEPGSEQTVIFEYPALFQNGAILPVIRLEIGPLAAWTPASEVSIKPYVAAYYPKFFGQAQTEILTVRPERTFWEKATILHHEANRPLDRPMPPRYSRHYYDLYKMAASPVKEKAFQQLELLKRVVEFKMKFYPRGWARYPDAKPGTMKLVPPTERWKELEADYKKMRMMLYGDVPQFDTMMEGIQKLEQEINALPDSQ</sequence>
<name>A0A2A7ANG6_9FIRM</name>
<dbReference type="AlphaFoldDB" id="A0A2A7ANG6"/>
<protein>
    <recommendedName>
        <fullName evidence="3">Nucleotidyl transferase AbiEii/AbiGii toxin family protein</fullName>
    </recommendedName>
</protein>
<dbReference type="RefSeq" id="WP_097839947.1">
    <property type="nucleotide sequence ID" value="NZ_NMTY01000025.1"/>
</dbReference>
<evidence type="ECO:0000313" key="2">
    <source>
        <dbReference type="Proteomes" id="UP000220005"/>
    </source>
</evidence>
<proteinExistence type="predicted"/>
<dbReference type="Gene3D" id="3.10.450.620">
    <property type="entry name" value="JHP933, nucleotidyltransferase-like core domain"/>
    <property type="match status" value="1"/>
</dbReference>
<organism evidence="1 2">
    <name type="scientific">Faecalibacterium prausnitzii</name>
    <dbReference type="NCBI Taxonomy" id="853"/>
    <lineage>
        <taxon>Bacteria</taxon>
        <taxon>Bacillati</taxon>
        <taxon>Bacillota</taxon>
        <taxon>Clostridia</taxon>
        <taxon>Eubacteriales</taxon>
        <taxon>Oscillospiraceae</taxon>
        <taxon>Faecalibacterium</taxon>
    </lineage>
</organism>
<evidence type="ECO:0008006" key="3">
    <source>
        <dbReference type="Google" id="ProtNLM"/>
    </source>
</evidence>
<gene>
    <name evidence="1" type="ORF">CGS58_11465</name>
</gene>
<dbReference type="Pfam" id="PF08843">
    <property type="entry name" value="AbiEii"/>
    <property type="match status" value="1"/>
</dbReference>
<dbReference type="EMBL" id="NMTY01000025">
    <property type="protein sequence ID" value="PDX80656.1"/>
    <property type="molecule type" value="Genomic_DNA"/>
</dbReference>
<dbReference type="Proteomes" id="UP000220005">
    <property type="component" value="Unassembled WGS sequence"/>
</dbReference>
<comment type="caution">
    <text evidence="1">The sequence shown here is derived from an EMBL/GenBank/DDBJ whole genome shotgun (WGS) entry which is preliminary data.</text>
</comment>
<accession>A0A2A7ANG6</accession>
<reference evidence="1 2" key="1">
    <citation type="journal article" date="2017" name="Front. Microbiol.">
        <title>New Insights into the Diversity of the Genus Faecalibacterium.</title>
        <authorList>
            <person name="Benevides L."/>
            <person name="Burman S."/>
            <person name="Martin R."/>
            <person name="Robert V."/>
            <person name="Thomas M."/>
            <person name="Miquel S."/>
            <person name="Chain F."/>
            <person name="Sokol H."/>
            <person name="Bermudez-Humaran L.G."/>
            <person name="Morrison M."/>
            <person name="Langella P."/>
            <person name="Azevedo V.A."/>
            <person name="Chatel J.M."/>
            <person name="Soares S."/>
        </authorList>
    </citation>
    <scope>NUCLEOTIDE SEQUENCE [LARGE SCALE GENOMIC DNA]</scope>
    <source>
        <strain evidence="1 2">CNCM I 4575</strain>
    </source>
</reference>
<dbReference type="InterPro" id="IPR014942">
    <property type="entry name" value="AbiEii"/>
</dbReference>